<dbReference type="EMBL" id="BMCJ01000004">
    <property type="protein sequence ID" value="GGC93775.1"/>
    <property type="molecule type" value="Genomic_DNA"/>
</dbReference>
<evidence type="ECO:0000256" key="1">
    <source>
        <dbReference type="SAM" id="MobiDB-lite"/>
    </source>
</evidence>
<reference evidence="3" key="1">
    <citation type="journal article" date="2019" name="Int. J. Syst. Evol. Microbiol.">
        <title>The Global Catalogue of Microorganisms (GCM) 10K type strain sequencing project: providing services to taxonomists for standard genome sequencing and annotation.</title>
        <authorList>
            <consortium name="The Broad Institute Genomics Platform"/>
            <consortium name="The Broad Institute Genome Sequencing Center for Infectious Disease"/>
            <person name="Wu L."/>
            <person name="Ma J."/>
        </authorList>
    </citation>
    <scope>NUCLEOTIDE SEQUENCE [LARGE SCALE GENOMIC DNA]</scope>
    <source>
        <strain evidence="3">CCM 7282</strain>
    </source>
</reference>
<organism evidence="2 3">
    <name type="scientific">Thalassobacillus devorans</name>
    <dbReference type="NCBI Taxonomy" id="279813"/>
    <lineage>
        <taxon>Bacteria</taxon>
        <taxon>Bacillati</taxon>
        <taxon>Bacillota</taxon>
        <taxon>Bacilli</taxon>
        <taxon>Bacillales</taxon>
        <taxon>Bacillaceae</taxon>
        <taxon>Thalassobacillus</taxon>
    </lineage>
</organism>
<name>A0ABQ1PB78_9BACI</name>
<sequence length="49" mass="5833">MKEDQKQIRQPEETPEEGINESFQTGNIEFPPRNKKQHKSDRHQNPESD</sequence>
<feature type="compositionally biased region" description="Basic and acidic residues" evidence="1">
    <location>
        <begin position="1"/>
        <end position="12"/>
    </location>
</feature>
<gene>
    <name evidence="2" type="ORF">GCM10007216_25650</name>
</gene>
<protein>
    <submittedName>
        <fullName evidence="2">Uncharacterized protein</fullName>
    </submittedName>
</protein>
<evidence type="ECO:0000313" key="3">
    <source>
        <dbReference type="Proteomes" id="UP000619534"/>
    </source>
</evidence>
<comment type="caution">
    <text evidence="2">The sequence shown here is derived from an EMBL/GenBank/DDBJ whole genome shotgun (WGS) entry which is preliminary data.</text>
</comment>
<evidence type="ECO:0000313" key="2">
    <source>
        <dbReference type="EMBL" id="GGC93775.1"/>
    </source>
</evidence>
<accession>A0ABQ1PB78</accession>
<dbReference type="Proteomes" id="UP000619534">
    <property type="component" value="Unassembled WGS sequence"/>
</dbReference>
<proteinExistence type="predicted"/>
<dbReference type="RefSeq" id="WP_157620212.1">
    <property type="nucleotide sequence ID" value="NZ_BMCJ01000004.1"/>
</dbReference>
<keyword evidence="3" id="KW-1185">Reference proteome</keyword>
<feature type="region of interest" description="Disordered" evidence="1">
    <location>
        <begin position="1"/>
        <end position="49"/>
    </location>
</feature>